<feature type="transmembrane region" description="Helical" evidence="2">
    <location>
        <begin position="216"/>
        <end position="234"/>
    </location>
</feature>
<dbReference type="PANTHER" id="PTHR12203">
    <property type="entry name" value="KDEL LYS-ASP-GLU-LEU CONTAINING - RELATED"/>
    <property type="match status" value="1"/>
</dbReference>
<keyword evidence="2" id="KW-0812">Transmembrane</keyword>
<dbReference type="InterPro" id="IPR006598">
    <property type="entry name" value="CAP10"/>
</dbReference>
<dbReference type="SMART" id="SM00672">
    <property type="entry name" value="CAP10"/>
    <property type="match status" value="1"/>
</dbReference>
<feature type="transmembrane region" description="Helical" evidence="2">
    <location>
        <begin position="141"/>
        <end position="166"/>
    </location>
</feature>
<evidence type="ECO:0000259" key="3">
    <source>
        <dbReference type="SMART" id="SM00672"/>
    </source>
</evidence>
<reference evidence="5" key="1">
    <citation type="journal article" date="2015" name="Genome Announc.">
        <title>Draft genome sequence of the cellulolytic fungus Chaetomium globosum.</title>
        <authorList>
            <person name="Cuomo C.A."/>
            <person name="Untereiner W.A."/>
            <person name="Ma L.-J."/>
            <person name="Grabherr M."/>
            <person name="Birren B.W."/>
        </authorList>
    </citation>
    <scope>NUCLEOTIDE SEQUENCE [LARGE SCALE GENOMIC DNA]</scope>
    <source>
        <strain evidence="5">ATCC 6205 / CBS 148.51 / DSM 1962 / NBRC 6347 / NRRL 1970</strain>
    </source>
</reference>
<gene>
    <name evidence="4" type="ORF">CHGG_10483</name>
</gene>
<dbReference type="GeneID" id="4396295"/>
<name>Q2GNH1_CHAGB</name>
<dbReference type="EMBL" id="CH408035">
    <property type="protein sequence ID" value="EAQ84079.1"/>
    <property type="molecule type" value="Genomic_DNA"/>
</dbReference>
<feature type="region of interest" description="Disordered" evidence="1">
    <location>
        <begin position="98"/>
        <end position="125"/>
    </location>
</feature>
<organism evidence="4 5">
    <name type="scientific">Chaetomium globosum (strain ATCC 6205 / CBS 148.51 / DSM 1962 / NBRC 6347 / NRRL 1970)</name>
    <name type="common">Soil fungus</name>
    <dbReference type="NCBI Taxonomy" id="306901"/>
    <lineage>
        <taxon>Eukaryota</taxon>
        <taxon>Fungi</taxon>
        <taxon>Dikarya</taxon>
        <taxon>Ascomycota</taxon>
        <taxon>Pezizomycotina</taxon>
        <taxon>Sordariomycetes</taxon>
        <taxon>Sordariomycetidae</taxon>
        <taxon>Sordariales</taxon>
        <taxon>Chaetomiaceae</taxon>
        <taxon>Chaetomium</taxon>
    </lineage>
</organism>
<feature type="transmembrane region" description="Helical" evidence="2">
    <location>
        <begin position="31"/>
        <end position="50"/>
    </location>
</feature>
<evidence type="ECO:0000313" key="4">
    <source>
        <dbReference type="EMBL" id="EAQ84079.1"/>
    </source>
</evidence>
<dbReference type="Proteomes" id="UP000001056">
    <property type="component" value="Unassembled WGS sequence"/>
</dbReference>
<sequence length="829" mass="90100">MSTPPPPPPPRRWLPPWIEHLTTTIPVPKPLNLTTTLTALLAAVLATAICHRQVGIQGQAAECLSEVVCWGVLGAVGAGVRRWGGGLGLGSRVGGEGEGWELVGGGDGPEGEGEGGGRRGRGSEGRGLGAGRVASGWSLGVVALALGVVSACAAEMGALVLFPALTPLLLLAERRLRPGAQELEPGLAALVNSVWGAALVALVAVLAVVRGASLELLLQIIPLAALLVVYVALIPRTDGPRLLPCIPDLESAVPALATRVVVVLAGVLGIQACHTSWCTVTAIGTFGLVASRDLWIQRSELEAVSPVVASLLVLAQIIFMLPKQSKGRWALWALLLLSLVPYLASIVAIQQANLSALHSAEHPIEVLVRAAKVDFEQMLARQSKTYAAAVDEYKRRYGVEPPPGFKEWYQYAVDNQSPIIDEFDMIYESVSPFWRVSGKEVVQIMHDAHKTPDIDLWLCSFSGATAETRCEHPTRSSDRHTTDMFNKLLGDLKGVLPDAKFLVNHLDEPRVVMAPGASNKIPFSVTDLSEKPTWDEITKFCTTPPQKPRDSPLEALGLPFVINRTATLDLCKHPEYAYTHGLFQAPPSFKLIEGLVPVLSTGAPSTMSDILIPSPAYIVEPEFLYDPAADLPWESKSNQLYWTGSTTGAVASSTHDWRGFHRQRFLSLTQNLPPTNNQQHHQQHAYLHQTPTHQLTTSKSTFLNPRHYLTAPTRLFQCLTPLPCRQQRSHFRTLPWQPRDAALAHKLAFDLDGNGISGRYLKLLASRTAVLKQTVLREWHDERLRAWVHYVPVSEGMGEVAEVVGWFLGTERGGDVARGIGEAGREWVG</sequence>
<dbReference type="RefSeq" id="XP_001228410.1">
    <property type="nucleotide sequence ID" value="XM_001228409.1"/>
</dbReference>
<dbReference type="OMA" id="RYKIEPP"/>
<feature type="transmembrane region" description="Helical" evidence="2">
    <location>
        <begin position="329"/>
        <end position="349"/>
    </location>
</feature>
<evidence type="ECO:0000256" key="1">
    <source>
        <dbReference type="SAM" id="MobiDB-lite"/>
    </source>
</evidence>
<keyword evidence="2" id="KW-0472">Membrane</keyword>
<keyword evidence="5" id="KW-1185">Reference proteome</keyword>
<dbReference type="OrthoDB" id="202415at2759"/>
<dbReference type="InterPro" id="IPR051091">
    <property type="entry name" value="O-Glucosyltr/Glycosyltrsf_90"/>
</dbReference>
<feature type="domain" description="Glycosyl transferase CAP10" evidence="3">
    <location>
        <begin position="557"/>
        <end position="827"/>
    </location>
</feature>
<evidence type="ECO:0000256" key="2">
    <source>
        <dbReference type="SAM" id="Phobius"/>
    </source>
</evidence>
<dbReference type="VEuPathDB" id="FungiDB:CHGG_10483"/>
<evidence type="ECO:0000313" key="5">
    <source>
        <dbReference type="Proteomes" id="UP000001056"/>
    </source>
</evidence>
<accession>Q2GNH1</accession>
<proteinExistence type="predicted"/>
<protein>
    <recommendedName>
        <fullName evidence="3">Glycosyl transferase CAP10 domain-containing protein</fullName>
    </recommendedName>
</protein>
<feature type="transmembrane region" description="Helical" evidence="2">
    <location>
        <begin position="186"/>
        <end position="209"/>
    </location>
</feature>
<dbReference type="AlphaFoldDB" id="Q2GNH1"/>
<dbReference type="eggNOG" id="ENOG502S14Y">
    <property type="taxonomic scope" value="Eukaryota"/>
</dbReference>
<keyword evidence="2" id="KW-1133">Transmembrane helix</keyword>
<dbReference type="InParanoid" id="Q2GNH1"/>
<feature type="transmembrane region" description="Helical" evidence="2">
    <location>
        <begin position="303"/>
        <end position="322"/>
    </location>
</feature>
<feature type="compositionally biased region" description="Gly residues" evidence="1">
    <location>
        <begin position="98"/>
        <end position="108"/>
    </location>
</feature>
<dbReference type="PANTHER" id="PTHR12203:SF61">
    <property type="entry name" value="CAPSULE PROTEIN"/>
    <property type="match status" value="1"/>
</dbReference>
<feature type="compositionally biased region" description="Basic and acidic residues" evidence="1">
    <location>
        <begin position="115"/>
        <end position="124"/>
    </location>
</feature>
<dbReference type="HOGENOM" id="CLU_005027_2_0_1"/>